<keyword evidence="3" id="KW-0238">DNA-binding</keyword>
<evidence type="ECO:0000256" key="4">
    <source>
        <dbReference type="ARBA" id="ARBA00023163"/>
    </source>
</evidence>
<dbReference type="GO" id="GO:0005634">
    <property type="term" value="C:nucleus"/>
    <property type="evidence" value="ECO:0007669"/>
    <property type="project" value="TreeGrafter"/>
</dbReference>
<feature type="compositionally biased region" description="Low complexity" evidence="6">
    <location>
        <begin position="116"/>
        <end position="126"/>
    </location>
</feature>
<evidence type="ECO:0000256" key="3">
    <source>
        <dbReference type="ARBA" id="ARBA00023125"/>
    </source>
</evidence>
<dbReference type="SMART" id="SM00066">
    <property type="entry name" value="GAL4"/>
    <property type="match status" value="1"/>
</dbReference>
<dbReference type="SMART" id="SM00906">
    <property type="entry name" value="Fungal_trans"/>
    <property type="match status" value="1"/>
</dbReference>
<dbReference type="CDD" id="cd00067">
    <property type="entry name" value="GAL4"/>
    <property type="match status" value="1"/>
</dbReference>
<proteinExistence type="predicted"/>
<keyword evidence="9" id="KW-1185">Reference proteome</keyword>
<dbReference type="InterPro" id="IPR051127">
    <property type="entry name" value="Fungal_SecMet_Regulators"/>
</dbReference>
<dbReference type="OMA" id="THGRPSM"/>
<dbReference type="eggNOG" id="ENOG502RJRW">
    <property type="taxonomic scope" value="Eukaryota"/>
</dbReference>
<feature type="region of interest" description="Disordered" evidence="6">
    <location>
        <begin position="69"/>
        <end position="143"/>
    </location>
</feature>
<dbReference type="AlphaFoldDB" id="G9MUG0"/>
<dbReference type="Pfam" id="PF04082">
    <property type="entry name" value="Fungal_trans"/>
    <property type="match status" value="1"/>
</dbReference>
<evidence type="ECO:0000256" key="2">
    <source>
        <dbReference type="ARBA" id="ARBA00023015"/>
    </source>
</evidence>
<dbReference type="STRING" id="413071.G9MUG0"/>
<dbReference type="InterPro" id="IPR036864">
    <property type="entry name" value="Zn2-C6_fun-type_DNA-bd_sf"/>
</dbReference>
<keyword evidence="4" id="KW-0804">Transcription</keyword>
<dbReference type="PANTHER" id="PTHR47424">
    <property type="entry name" value="REGULATORY PROTEIN GAL4"/>
    <property type="match status" value="1"/>
</dbReference>
<name>G9MUG0_HYPVG</name>
<dbReference type="PROSITE" id="PS50048">
    <property type="entry name" value="ZN2_CY6_FUNGAL_2"/>
    <property type="match status" value="1"/>
</dbReference>
<evidence type="ECO:0000313" key="9">
    <source>
        <dbReference type="Proteomes" id="UP000007115"/>
    </source>
</evidence>
<evidence type="ECO:0000256" key="5">
    <source>
        <dbReference type="ARBA" id="ARBA00023242"/>
    </source>
</evidence>
<dbReference type="InterPro" id="IPR007219">
    <property type="entry name" value="XnlR_reg_dom"/>
</dbReference>
<dbReference type="PANTHER" id="PTHR47424:SF3">
    <property type="entry name" value="REGULATORY PROTEIN GAL4"/>
    <property type="match status" value="1"/>
</dbReference>
<dbReference type="GO" id="GO:0000978">
    <property type="term" value="F:RNA polymerase II cis-regulatory region sequence-specific DNA binding"/>
    <property type="evidence" value="ECO:0007669"/>
    <property type="project" value="TreeGrafter"/>
</dbReference>
<evidence type="ECO:0000256" key="6">
    <source>
        <dbReference type="SAM" id="MobiDB-lite"/>
    </source>
</evidence>
<dbReference type="Pfam" id="PF00172">
    <property type="entry name" value="Zn_clus"/>
    <property type="match status" value="1"/>
</dbReference>
<feature type="compositionally biased region" description="Polar residues" evidence="6">
    <location>
        <begin position="134"/>
        <end position="143"/>
    </location>
</feature>
<gene>
    <name evidence="8" type="ORF">TRIVIDRAFT_151548</name>
</gene>
<dbReference type="InterPro" id="IPR001138">
    <property type="entry name" value="Zn2Cys6_DnaBD"/>
</dbReference>
<dbReference type="GO" id="GO:0000435">
    <property type="term" value="P:positive regulation of transcription from RNA polymerase II promoter by galactose"/>
    <property type="evidence" value="ECO:0007669"/>
    <property type="project" value="TreeGrafter"/>
</dbReference>
<sequence length="769" mass="84224">MRNSCEPCRDRKSRCDGGTPICSGCQRRGLALDLCVYKVDNARTASNEAYIRALHERIRSLENACKGSSISAHPFGSDERDDRPANSTGAADQREDANGALSPVTTRSSCQDSTHLPLDMLPLAPADHIDSSDDSNPVTAMGTISATDDHVNSALKGTNEFYGSSSAAFFIKETYGSMGTATAGLRGMPPRSGFEGGQSANLLSATHTFHFSLPPRFVADQLLDEFWRRVYYLYPMFHRPTFESAYHSLWEAHRETDSTAPASSGELGLGGSPGAGPGSIVFHCALNTIFALGCSFLDAPASEKSNAIQVYFLRAKHFIGLDFLDMNNIGVVQSLLLMTLFLQSTSFASRCWNAVGIACRVAQGLGLHAEPDVASRSPLEREIRRRTWHCCLVLDRLVSMTFGRPTMTAHLSNLELPSSMDYDSSNGEDGIGGNQNAEVSRYLFNVEHIRLCNILGEILFQVFQPSDGPLSAKQSNGRPNEGHHGLDVILNLDAQLSEYVKTVHPALSWVYPRAVTSVKPEIKSVLEMQRNALHVRFLYFRLMLHRPTLTNVCITSGVEELDSSLPYDARQTLYKSCAIESAKICIQSAMQLLEAMARTCATSTSTGWWWTGLYTSTAGLVLLIGRSNPLLEASMGRQAMEQSWRACQAILNELSSSSPSAQRSIKLLQALNAKLTSRTERGHAVPLEADRTEKQHAIPTGIQPDRCAARVHVATEPEAQNNQFATGWHPPGCVLPGLQADKVPNFDMEDSFVNWDQAMDFMTDAPGFL</sequence>
<feature type="compositionally biased region" description="Polar residues" evidence="6">
    <location>
        <begin position="103"/>
        <end position="114"/>
    </location>
</feature>
<keyword evidence="5" id="KW-0539">Nucleus</keyword>
<dbReference type="OrthoDB" id="424974at2759"/>
<organism evidence="8 9">
    <name type="scientific">Hypocrea virens (strain Gv29-8 / FGSC 10586)</name>
    <name type="common">Gliocladium virens</name>
    <name type="synonym">Trichoderma virens</name>
    <dbReference type="NCBI Taxonomy" id="413071"/>
    <lineage>
        <taxon>Eukaryota</taxon>
        <taxon>Fungi</taxon>
        <taxon>Dikarya</taxon>
        <taxon>Ascomycota</taxon>
        <taxon>Pezizomycotina</taxon>
        <taxon>Sordariomycetes</taxon>
        <taxon>Hypocreomycetidae</taxon>
        <taxon>Hypocreales</taxon>
        <taxon>Hypocreaceae</taxon>
        <taxon>Trichoderma</taxon>
    </lineage>
</organism>
<dbReference type="GO" id="GO:0000981">
    <property type="term" value="F:DNA-binding transcription factor activity, RNA polymerase II-specific"/>
    <property type="evidence" value="ECO:0007669"/>
    <property type="project" value="InterPro"/>
</dbReference>
<reference evidence="8 9" key="1">
    <citation type="journal article" date="2011" name="Genome Biol.">
        <title>Comparative genome sequence analysis underscores mycoparasitism as the ancestral life style of Trichoderma.</title>
        <authorList>
            <person name="Kubicek C.P."/>
            <person name="Herrera-Estrella A."/>
            <person name="Seidl-Seiboth V."/>
            <person name="Martinez D.A."/>
            <person name="Druzhinina I.S."/>
            <person name="Thon M."/>
            <person name="Zeilinger S."/>
            <person name="Casas-Flores S."/>
            <person name="Horwitz B.A."/>
            <person name="Mukherjee P.K."/>
            <person name="Mukherjee M."/>
            <person name="Kredics L."/>
            <person name="Alcaraz L.D."/>
            <person name="Aerts A."/>
            <person name="Antal Z."/>
            <person name="Atanasova L."/>
            <person name="Cervantes-Badillo M.G."/>
            <person name="Challacombe J."/>
            <person name="Chertkov O."/>
            <person name="McCluskey K."/>
            <person name="Coulpier F."/>
            <person name="Deshpande N."/>
            <person name="von Doehren H."/>
            <person name="Ebbole D.J."/>
            <person name="Esquivel-Naranjo E.U."/>
            <person name="Fekete E."/>
            <person name="Flipphi M."/>
            <person name="Glaser F."/>
            <person name="Gomez-Rodriguez E.Y."/>
            <person name="Gruber S."/>
            <person name="Han C."/>
            <person name="Henrissat B."/>
            <person name="Hermosa R."/>
            <person name="Hernandez-Onate M."/>
            <person name="Karaffa L."/>
            <person name="Kosti I."/>
            <person name="Le Crom S."/>
            <person name="Lindquist E."/>
            <person name="Lucas S."/>
            <person name="Luebeck M."/>
            <person name="Luebeck P.S."/>
            <person name="Margeot A."/>
            <person name="Metz B."/>
            <person name="Misra M."/>
            <person name="Nevalainen H."/>
            <person name="Omann M."/>
            <person name="Packer N."/>
            <person name="Perrone G."/>
            <person name="Uresti-Rivera E.E."/>
            <person name="Salamov A."/>
            <person name="Schmoll M."/>
            <person name="Seiboth B."/>
            <person name="Shapiro H."/>
            <person name="Sukno S."/>
            <person name="Tamayo-Ramos J.A."/>
            <person name="Tisch D."/>
            <person name="Wiest A."/>
            <person name="Wilkinson H.H."/>
            <person name="Zhang M."/>
            <person name="Coutinho P.M."/>
            <person name="Kenerley C.M."/>
            <person name="Monte E."/>
            <person name="Baker S.E."/>
            <person name="Grigoriev I.V."/>
        </authorList>
    </citation>
    <scope>NUCLEOTIDE SEQUENCE [LARGE SCALE GENOMIC DNA]</scope>
    <source>
        <strain evidence="9">Gv29-8 / FGSC 10586</strain>
    </source>
</reference>
<dbReference type="EMBL" id="ABDF02000055">
    <property type="protein sequence ID" value="EHK21930.1"/>
    <property type="molecule type" value="Genomic_DNA"/>
</dbReference>
<feature type="domain" description="Zn(2)-C6 fungal-type" evidence="7">
    <location>
        <begin position="4"/>
        <end position="37"/>
    </location>
</feature>
<comment type="caution">
    <text evidence="8">The sequence shown here is derived from an EMBL/GenBank/DDBJ whole genome shotgun (WGS) entry which is preliminary data.</text>
</comment>
<accession>G9MUG0</accession>
<keyword evidence="1" id="KW-0479">Metal-binding</keyword>
<dbReference type="InParanoid" id="G9MUG0"/>
<evidence type="ECO:0000313" key="8">
    <source>
        <dbReference type="EMBL" id="EHK21930.1"/>
    </source>
</evidence>
<dbReference type="RefSeq" id="XP_013956123.1">
    <property type="nucleotide sequence ID" value="XM_014100648.1"/>
</dbReference>
<dbReference type="Proteomes" id="UP000007115">
    <property type="component" value="Unassembled WGS sequence"/>
</dbReference>
<dbReference type="HOGENOM" id="CLU_008511_1_0_1"/>
<dbReference type="GO" id="GO:0006351">
    <property type="term" value="P:DNA-templated transcription"/>
    <property type="evidence" value="ECO:0007669"/>
    <property type="project" value="InterPro"/>
</dbReference>
<evidence type="ECO:0000256" key="1">
    <source>
        <dbReference type="ARBA" id="ARBA00022723"/>
    </source>
</evidence>
<evidence type="ECO:0000259" key="7">
    <source>
        <dbReference type="PROSITE" id="PS50048"/>
    </source>
</evidence>
<dbReference type="VEuPathDB" id="FungiDB:TRIVIDRAFT_151548"/>
<protein>
    <recommendedName>
        <fullName evidence="7">Zn(2)-C6 fungal-type domain-containing protein</fullName>
    </recommendedName>
</protein>
<keyword evidence="2" id="KW-0805">Transcription regulation</keyword>
<dbReference type="CDD" id="cd12148">
    <property type="entry name" value="fungal_TF_MHR"/>
    <property type="match status" value="1"/>
</dbReference>
<dbReference type="Gene3D" id="4.10.240.10">
    <property type="entry name" value="Zn(2)-C6 fungal-type DNA-binding domain"/>
    <property type="match status" value="1"/>
</dbReference>
<dbReference type="GeneID" id="25788142"/>
<dbReference type="SUPFAM" id="SSF57701">
    <property type="entry name" value="Zn2/Cys6 DNA-binding domain"/>
    <property type="match status" value="1"/>
</dbReference>
<dbReference type="GO" id="GO:0008270">
    <property type="term" value="F:zinc ion binding"/>
    <property type="evidence" value="ECO:0007669"/>
    <property type="project" value="InterPro"/>
</dbReference>